<dbReference type="Pfam" id="PF03480">
    <property type="entry name" value="DctP"/>
    <property type="match status" value="1"/>
</dbReference>
<dbReference type="EMBL" id="CP098747">
    <property type="protein sequence ID" value="USG61499.1"/>
    <property type="molecule type" value="Genomic_DNA"/>
</dbReference>
<reference evidence="3" key="1">
    <citation type="submission" date="2022-06" db="EMBL/GenBank/DDBJ databases">
        <title>Sneathiella actinostolidae sp. nov., isolated from a sea anemonein the Western Pacific Ocean.</title>
        <authorList>
            <person name="Wei M.J."/>
        </authorList>
    </citation>
    <scope>NUCLEOTIDE SEQUENCE</scope>
    <source>
        <strain evidence="3">PHK-P5</strain>
    </source>
</reference>
<proteinExistence type="predicted"/>
<dbReference type="NCBIfam" id="NF037995">
    <property type="entry name" value="TRAP_S1"/>
    <property type="match status" value="1"/>
</dbReference>
<keyword evidence="1 2" id="KW-0732">Signal</keyword>
<feature type="chain" id="PRO_5046053974" evidence="2">
    <location>
        <begin position="26"/>
        <end position="327"/>
    </location>
</feature>
<dbReference type="PANTHER" id="PTHR33376:SF4">
    <property type="entry name" value="SIALIC ACID-BINDING PERIPLASMIC PROTEIN SIAP"/>
    <property type="match status" value="1"/>
</dbReference>
<evidence type="ECO:0000313" key="4">
    <source>
        <dbReference type="Proteomes" id="UP001056291"/>
    </source>
</evidence>
<dbReference type="InterPro" id="IPR038404">
    <property type="entry name" value="TRAP_DctP_sf"/>
</dbReference>
<dbReference type="Proteomes" id="UP001056291">
    <property type="component" value="Chromosome"/>
</dbReference>
<gene>
    <name evidence="3" type="ORF">NBZ79_00725</name>
</gene>
<accession>A0ABY4W3U4</accession>
<dbReference type="PANTHER" id="PTHR33376">
    <property type="match status" value="1"/>
</dbReference>
<dbReference type="Gene3D" id="3.40.190.170">
    <property type="entry name" value="Bacterial extracellular solute-binding protein, family 7"/>
    <property type="match status" value="1"/>
</dbReference>
<evidence type="ECO:0000313" key="3">
    <source>
        <dbReference type="EMBL" id="USG61499.1"/>
    </source>
</evidence>
<evidence type="ECO:0000256" key="2">
    <source>
        <dbReference type="SAM" id="SignalP"/>
    </source>
</evidence>
<evidence type="ECO:0000256" key="1">
    <source>
        <dbReference type="ARBA" id="ARBA00022729"/>
    </source>
</evidence>
<name>A0ABY4W3U4_9PROT</name>
<sequence>MILKCTKVLVGSALGAALLAVPALAEKWDMPMAYSGSNFHSATGAEFAKCITTGTGGAIEVVTHPSGSLFKGGDIKRAIQTGQAPIGERLLSGHQNENAVFGVDSIPFLATSFDDAGKLWKAAKPTMEKILADQNLVLLYSVPWPPQGLYFKKEVNSVADMKGIKFRSYNNATARLAELTGMLPVTIEAAEISQAFATGVAESMVSSGSTGYDRKVWESLTHFYEVDAWLPRNYIMVNKDVWNDTSDANKNVIRGCAELAEYAGTWRAVEYTQFTLNGLKAGGMTVGPAGDALTGELKDIGATMTEEWLKAAGPDGAAIIESYKSMQ</sequence>
<keyword evidence="4" id="KW-1185">Reference proteome</keyword>
<feature type="signal peptide" evidence="2">
    <location>
        <begin position="1"/>
        <end position="25"/>
    </location>
</feature>
<protein>
    <submittedName>
        <fullName evidence="3">TRAP transporter substrate-binding protein</fullName>
    </submittedName>
</protein>
<dbReference type="CDD" id="cd13602">
    <property type="entry name" value="PBP2_TRAP_BpDctp6_7"/>
    <property type="match status" value="1"/>
</dbReference>
<dbReference type="RefSeq" id="WP_251934569.1">
    <property type="nucleotide sequence ID" value="NZ_CP098747.1"/>
</dbReference>
<dbReference type="InterPro" id="IPR018389">
    <property type="entry name" value="DctP_fam"/>
</dbReference>
<organism evidence="3 4">
    <name type="scientific">Sneathiella marina</name>
    <dbReference type="NCBI Taxonomy" id="2950108"/>
    <lineage>
        <taxon>Bacteria</taxon>
        <taxon>Pseudomonadati</taxon>
        <taxon>Pseudomonadota</taxon>
        <taxon>Alphaproteobacteria</taxon>
        <taxon>Sneathiellales</taxon>
        <taxon>Sneathiellaceae</taxon>
        <taxon>Sneathiella</taxon>
    </lineage>
</organism>